<dbReference type="OrthoDB" id="1930760at2759"/>
<evidence type="ECO:0008006" key="6">
    <source>
        <dbReference type="Google" id="ProtNLM"/>
    </source>
</evidence>
<keyword evidence="5" id="KW-1185">Reference proteome</keyword>
<evidence type="ECO:0000259" key="2">
    <source>
        <dbReference type="Pfam" id="PF01323"/>
    </source>
</evidence>
<dbReference type="SUPFAM" id="SSF52833">
    <property type="entry name" value="Thioredoxin-like"/>
    <property type="match status" value="1"/>
</dbReference>
<dbReference type="Proteomes" id="UP000019487">
    <property type="component" value="Unassembled WGS sequence"/>
</dbReference>
<feature type="region of interest" description="Disordered" evidence="1">
    <location>
        <begin position="488"/>
        <end position="518"/>
    </location>
</feature>
<proteinExistence type="predicted"/>
<reference evidence="4 5" key="1">
    <citation type="journal article" date="2014" name="Genome Announc.">
        <title>Draft genome sequence of Sclerotinia borealis, a psychrophilic plant pathogenic fungus.</title>
        <authorList>
            <person name="Mardanov A.V."/>
            <person name="Beletsky A.V."/>
            <person name="Kadnikov V.V."/>
            <person name="Ignatov A.N."/>
            <person name="Ravin N.V."/>
        </authorList>
    </citation>
    <scope>NUCLEOTIDE SEQUENCE [LARGE SCALE GENOMIC DNA]</scope>
    <source>
        <strain evidence="5">F-4157</strain>
    </source>
</reference>
<organism evidence="4 5">
    <name type="scientific">Sclerotinia borealis (strain F-4128)</name>
    <dbReference type="NCBI Taxonomy" id="1432307"/>
    <lineage>
        <taxon>Eukaryota</taxon>
        <taxon>Fungi</taxon>
        <taxon>Dikarya</taxon>
        <taxon>Ascomycota</taxon>
        <taxon>Pezizomycotina</taxon>
        <taxon>Leotiomycetes</taxon>
        <taxon>Helotiales</taxon>
        <taxon>Sclerotiniaceae</taxon>
        <taxon>Sclerotinia</taxon>
    </lineage>
</organism>
<dbReference type="Gene3D" id="3.40.30.10">
    <property type="entry name" value="Glutaredoxin"/>
    <property type="match status" value="1"/>
</dbReference>
<sequence>MYDSTITFTFDTICPWTYLAKKRLLTAAPLRRLDEALRIVRSTDAASKVNFTIKFSPYQLYPGASKEGEDKHAWYRKSRYGDSEEKMDMYIKLMTAYGQSAGINYKFGGTVANTIDAHRVVQHFQQEDVKGGGPETADKIVMALYRMYFEEERHPSSEETLVAACKEAGVDEGDARKIIEDENEGLMDVKNMIREAEGNGVDSVPVVSVEGKRRDITLTGAQDVGEYVKTLERIVKESDQTAECLAARPSTSLTRDITFGMDDLYSKLPLPRPDAQIRLLRIVPGQNDKFELTVHDLDPKHRAVPEYIAISYTWGDKEPKHPITVNGHVVQVRSHCWQALRQMRSDHNTVTLWIDSICINQSDNKEKSSQVAFMGTIYMQAKRVAACLGPRSDYVFERFIRQALDARPSNASMLSLAALRALGETDYFSRIWIKQEIILAAEITLYTSQHVFNWDDIEKLITASQAASTTSTKSRNVYVDRVLNVNDDRVRRRPDTPGKSVPESKGQEDGSNGQGSPRPAIVEEMLRYEDSDCGDPRDRIYALLSLVPDVDPARRLFQVDYNLPPLGFIHQAARGLGELHGDSDFQPDVLSCIRKIVRWFDGDGNLMQDIYRFMLDQPPTPRSDGPMLKLYVKEKSTINEPRRHTSNLPTRNLARFERETRAAYLSKNISVSTNGQLESREDNHEFVADLAPCQDAAIQYKIVEEALFEPWELLEKMEFTESTYCQYYLVSDAVGVGDILASVRWTWSTRDADSSESYAILRREEDPHQAERLRFHSWALPLDLAIVCHEKKVWPGTRFGGSRDTNVLAYRFFHPDGFELPASSTTFAFSLEYAQQGRELDGGLVLGQPAPHPALEEAGIMQLPRGSPERKNKVVIEDILHVHHEDAVRLVLAEIYNIRYLRQQSDTDDRSSLAASLPEKEQRHLEDCCCNLVGLLEWSICGSCVLCGLGKRQLFQTRHGPFHDMFFEKSRKKSERQLAPEDFPRHFLRDRYGIKQVFW</sequence>
<name>W9C302_SCLBF</name>
<dbReference type="GO" id="GO:0016491">
    <property type="term" value="F:oxidoreductase activity"/>
    <property type="evidence" value="ECO:0007669"/>
    <property type="project" value="InterPro"/>
</dbReference>
<dbReference type="InterPro" id="IPR052895">
    <property type="entry name" value="HetReg/Transcr_Mod"/>
</dbReference>
<evidence type="ECO:0000313" key="5">
    <source>
        <dbReference type="Proteomes" id="UP000019487"/>
    </source>
</evidence>
<dbReference type="Pfam" id="PF01323">
    <property type="entry name" value="DSBA"/>
    <property type="match status" value="1"/>
</dbReference>
<dbReference type="CDD" id="cd03024">
    <property type="entry name" value="DsbA_FrnE"/>
    <property type="match status" value="1"/>
</dbReference>
<accession>W9C302</accession>
<dbReference type="InterPro" id="IPR036249">
    <property type="entry name" value="Thioredoxin-like_sf"/>
</dbReference>
<evidence type="ECO:0000256" key="1">
    <source>
        <dbReference type="SAM" id="MobiDB-lite"/>
    </source>
</evidence>
<dbReference type="AlphaFoldDB" id="W9C302"/>
<evidence type="ECO:0000259" key="3">
    <source>
        <dbReference type="Pfam" id="PF06985"/>
    </source>
</evidence>
<dbReference type="InterPro" id="IPR001853">
    <property type="entry name" value="DSBA-like_thioredoxin_dom"/>
</dbReference>
<dbReference type="PANTHER" id="PTHR24148">
    <property type="entry name" value="ANKYRIN REPEAT DOMAIN-CONTAINING PROTEIN 39 HOMOLOG-RELATED"/>
    <property type="match status" value="1"/>
</dbReference>
<dbReference type="Pfam" id="PF06985">
    <property type="entry name" value="HET"/>
    <property type="match status" value="1"/>
</dbReference>
<feature type="domain" description="DSBA-like thioredoxin" evidence="2">
    <location>
        <begin position="5"/>
        <end position="229"/>
    </location>
</feature>
<feature type="domain" description="Heterokaryon incompatibility" evidence="3">
    <location>
        <begin position="307"/>
        <end position="436"/>
    </location>
</feature>
<dbReference type="EMBL" id="AYSA01000697">
    <property type="protein sequence ID" value="ESZ90093.1"/>
    <property type="molecule type" value="Genomic_DNA"/>
</dbReference>
<comment type="caution">
    <text evidence="4">The sequence shown here is derived from an EMBL/GenBank/DDBJ whole genome shotgun (WGS) entry which is preliminary data.</text>
</comment>
<dbReference type="InterPro" id="IPR010730">
    <property type="entry name" value="HET"/>
</dbReference>
<protein>
    <recommendedName>
        <fullName evidence="6">Heterokaryon incompatibility domain-containing protein</fullName>
    </recommendedName>
</protein>
<gene>
    <name evidence="4" type="ORF">SBOR_9519</name>
</gene>
<dbReference type="PANTHER" id="PTHR24148:SF73">
    <property type="entry name" value="HET DOMAIN PROTEIN (AFU_ORTHOLOGUE AFUA_8G01020)"/>
    <property type="match status" value="1"/>
</dbReference>
<dbReference type="HOGENOM" id="CLU_299991_0_0_1"/>
<evidence type="ECO:0000313" key="4">
    <source>
        <dbReference type="EMBL" id="ESZ90093.1"/>
    </source>
</evidence>